<dbReference type="AlphaFoldDB" id="A0A1S1RFC3"/>
<dbReference type="OrthoDB" id="9767746at2"/>
<comment type="caution">
    <text evidence="2">The sequence shown here is derived from an EMBL/GenBank/DDBJ whole genome shotgun (WGS) entry which is preliminary data.</text>
</comment>
<dbReference type="EMBL" id="MAXA01000016">
    <property type="protein sequence ID" value="OHV44796.1"/>
    <property type="molecule type" value="Genomic_DNA"/>
</dbReference>
<proteinExistence type="predicted"/>
<feature type="compositionally biased region" description="Low complexity" evidence="1">
    <location>
        <begin position="123"/>
        <end position="138"/>
    </location>
</feature>
<evidence type="ECO:0000256" key="1">
    <source>
        <dbReference type="SAM" id="MobiDB-lite"/>
    </source>
</evidence>
<sequence length="156" mass="16829">MLFALVANRALAPASKLAAAEWMSHDVHIDGLGEVSDDACYRAMDWLHQVRGELEKQVYFQVADLLNLQVDLLFFDTTSTYFETEDPDGDVPRDWRGEPPPTSRAPTRTRKAGSGSTASPRIAATTCPRSSSASPSPARRARCGSGAGPGTPPTPR</sequence>
<accession>A0A1S1RFC3</accession>
<protein>
    <recommendedName>
        <fullName evidence="4">Transposase DDE domain-containing protein</fullName>
    </recommendedName>
</protein>
<keyword evidence="3" id="KW-1185">Reference proteome</keyword>
<evidence type="ECO:0000313" key="2">
    <source>
        <dbReference type="EMBL" id="OHV44796.1"/>
    </source>
</evidence>
<gene>
    <name evidence="2" type="ORF">BBK14_30665</name>
</gene>
<evidence type="ECO:0008006" key="4">
    <source>
        <dbReference type="Google" id="ProtNLM"/>
    </source>
</evidence>
<reference evidence="3" key="1">
    <citation type="submission" date="2016-07" db="EMBL/GenBank/DDBJ databases">
        <title>Frankia sp. NRRL B-16219 Genome sequencing.</title>
        <authorList>
            <person name="Ghodhbane-Gtari F."/>
            <person name="Swanson E."/>
            <person name="Gueddou A."/>
            <person name="Louati M."/>
            <person name="Nouioui I."/>
            <person name="Hezbri K."/>
            <person name="Abebe-Akele F."/>
            <person name="Simpson S."/>
            <person name="Morris K."/>
            <person name="Thomas K."/>
            <person name="Gtari M."/>
            <person name="Tisa L.S."/>
        </authorList>
    </citation>
    <scope>NUCLEOTIDE SEQUENCE [LARGE SCALE GENOMIC DNA]</scope>
    <source>
        <strain evidence="3">NRRL B-16219</strain>
    </source>
</reference>
<organism evidence="2 3">
    <name type="scientific">Parafrankia soli</name>
    <dbReference type="NCBI Taxonomy" id="2599596"/>
    <lineage>
        <taxon>Bacteria</taxon>
        <taxon>Bacillati</taxon>
        <taxon>Actinomycetota</taxon>
        <taxon>Actinomycetes</taxon>
        <taxon>Frankiales</taxon>
        <taxon>Frankiaceae</taxon>
        <taxon>Parafrankia</taxon>
    </lineage>
</organism>
<dbReference type="Proteomes" id="UP000179769">
    <property type="component" value="Unassembled WGS sequence"/>
</dbReference>
<name>A0A1S1RFC3_9ACTN</name>
<evidence type="ECO:0000313" key="3">
    <source>
        <dbReference type="Proteomes" id="UP000179769"/>
    </source>
</evidence>
<feature type="region of interest" description="Disordered" evidence="1">
    <location>
        <begin position="82"/>
        <end position="156"/>
    </location>
</feature>